<comment type="catalytic activity">
    <reaction evidence="8">
        <text>adenosine + phosphate = alpha-D-ribose 1-phosphate + adenine</text>
        <dbReference type="Rhea" id="RHEA:27642"/>
        <dbReference type="ChEBI" id="CHEBI:16335"/>
        <dbReference type="ChEBI" id="CHEBI:16708"/>
        <dbReference type="ChEBI" id="CHEBI:43474"/>
        <dbReference type="ChEBI" id="CHEBI:57720"/>
        <dbReference type="EC" id="2.4.2.1"/>
    </reaction>
    <physiologicalReaction direction="left-to-right" evidence="8">
        <dbReference type="Rhea" id="RHEA:27643"/>
    </physiologicalReaction>
</comment>
<evidence type="ECO:0000256" key="8">
    <source>
        <dbReference type="ARBA" id="ARBA00048968"/>
    </source>
</evidence>
<evidence type="ECO:0000256" key="3">
    <source>
        <dbReference type="ARBA" id="ARBA00022679"/>
    </source>
</evidence>
<dbReference type="SUPFAM" id="SSF64438">
    <property type="entry name" value="CNF1/YfiH-like putative cysteine hydrolases"/>
    <property type="match status" value="1"/>
</dbReference>
<dbReference type="GO" id="GO:0017061">
    <property type="term" value="F:S-methyl-5-thioadenosine phosphorylase activity"/>
    <property type="evidence" value="ECO:0007669"/>
    <property type="project" value="UniProtKB-EC"/>
</dbReference>
<dbReference type="AlphaFoldDB" id="B9J785"/>
<sequence>MNKTAKASGLTGRVWLGQHPGQIEPLRHRCVIHHDPRQRPYQGHAVLPTPIESTLLSAAKSAGIRHGYFTREGGVSEGLYRGLNVGLGSHDERAHVEENRRRVASWFGLPLERLATVHQVHSPDVITVGMNYDGNRPQADAIVTATPGVVLGVLAADCGPILFADSENRVIGAAHAGWKGALTGVLENTIEAMVALGAKRETITACLGPSISQASYEVGPEFVDRFTAYDPDYTKYFIPSEKPGHAMFDLPALTVDRLRKAGVTAESLALCTYPDPDRFFSYRRTTHAKEPDYGRQISAIAIEETS</sequence>
<accession>B9J785</accession>
<dbReference type="GO" id="GO:0005507">
    <property type="term" value="F:copper ion binding"/>
    <property type="evidence" value="ECO:0007669"/>
    <property type="project" value="TreeGrafter"/>
</dbReference>
<dbReference type="KEGG" id="ara:Arad_3179"/>
<comment type="catalytic activity">
    <reaction evidence="7">
        <text>adenosine + H2O + H(+) = inosine + NH4(+)</text>
        <dbReference type="Rhea" id="RHEA:24408"/>
        <dbReference type="ChEBI" id="CHEBI:15377"/>
        <dbReference type="ChEBI" id="CHEBI:15378"/>
        <dbReference type="ChEBI" id="CHEBI:16335"/>
        <dbReference type="ChEBI" id="CHEBI:17596"/>
        <dbReference type="ChEBI" id="CHEBI:28938"/>
        <dbReference type="EC" id="3.5.4.4"/>
    </reaction>
    <physiologicalReaction direction="left-to-right" evidence="7">
        <dbReference type="Rhea" id="RHEA:24409"/>
    </physiologicalReaction>
</comment>
<evidence type="ECO:0000256" key="4">
    <source>
        <dbReference type="ARBA" id="ARBA00022723"/>
    </source>
</evidence>
<protein>
    <recommendedName>
        <fullName evidence="10">Purine nucleoside phosphorylase</fullName>
    </recommendedName>
</protein>
<dbReference type="Pfam" id="PF02578">
    <property type="entry name" value="Cu-oxidase_4"/>
    <property type="match status" value="1"/>
</dbReference>
<dbReference type="InterPro" id="IPR003730">
    <property type="entry name" value="Cu_polyphenol_OxRdtase"/>
</dbReference>
<keyword evidence="6" id="KW-0862">Zinc</keyword>
<evidence type="ECO:0000256" key="9">
    <source>
        <dbReference type="ARBA" id="ARBA00049893"/>
    </source>
</evidence>
<reference evidence="11 12" key="1">
    <citation type="journal article" date="2009" name="J. Bacteriol.">
        <title>Genome sequences of three Agrobacterium biovars help elucidate the evolution of multichromosome genomes in bacteria.</title>
        <authorList>
            <person name="Slater S.C."/>
            <person name="Goldman B.S."/>
            <person name="Goodner B."/>
            <person name="Setubal J.C."/>
            <person name="Farrand S.K."/>
            <person name="Nester E.W."/>
            <person name="Burr T.J."/>
            <person name="Banta L."/>
            <person name="Dickerman A.W."/>
            <person name="Paulsen I."/>
            <person name="Otten L."/>
            <person name="Suen G."/>
            <person name="Welch R."/>
            <person name="Almeida N.F."/>
            <person name="Arnold F."/>
            <person name="Burton O.T."/>
            <person name="Du Z."/>
            <person name="Ewing A."/>
            <person name="Godsy E."/>
            <person name="Heisel S."/>
            <person name="Houmiel K.L."/>
            <person name="Jhaveri J."/>
            <person name="Lu J."/>
            <person name="Miller N.M."/>
            <person name="Norton S."/>
            <person name="Chen Q."/>
            <person name="Phoolcharoen W."/>
            <person name="Ohlin V."/>
            <person name="Ondrusek D."/>
            <person name="Pride N."/>
            <person name="Stricklin S.L."/>
            <person name="Sun J."/>
            <person name="Wheeler C."/>
            <person name="Wilson L."/>
            <person name="Zhu H."/>
            <person name="Wood D.W."/>
        </authorList>
    </citation>
    <scope>NUCLEOTIDE SEQUENCE [LARGE SCALE GENOMIC DNA]</scope>
    <source>
        <strain evidence="12">K84 / ATCC BAA-868</strain>
    </source>
</reference>
<gene>
    <name evidence="11" type="ordered locus">Arad_3179</name>
</gene>
<evidence type="ECO:0000256" key="7">
    <source>
        <dbReference type="ARBA" id="ARBA00047989"/>
    </source>
</evidence>
<organism evidence="11 12">
    <name type="scientific">Rhizobium rhizogenes (strain K84 / ATCC BAA-868)</name>
    <name type="common">Agrobacterium radiobacter</name>
    <dbReference type="NCBI Taxonomy" id="311403"/>
    <lineage>
        <taxon>Bacteria</taxon>
        <taxon>Pseudomonadati</taxon>
        <taxon>Pseudomonadota</taxon>
        <taxon>Alphaproteobacteria</taxon>
        <taxon>Hyphomicrobiales</taxon>
        <taxon>Rhizobiaceae</taxon>
        <taxon>Rhizobium/Agrobacterium group</taxon>
        <taxon>Rhizobium</taxon>
    </lineage>
</organism>
<name>B9J785_RHIR8</name>
<dbReference type="PANTHER" id="PTHR30616">
    <property type="entry name" value="UNCHARACTERIZED PROTEIN YFIH"/>
    <property type="match status" value="1"/>
</dbReference>
<dbReference type="EMBL" id="CP000628">
    <property type="protein sequence ID" value="ACM27192.1"/>
    <property type="molecule type" value="Genomic_DNA"/>
</dbReference>
<dbReference type="Proteomes" id="UP000001600">
    <property type="component" value="Chromosome 1"/>
</dbReference>
<comment type="catalytic activity">
    <reaction evidence="9">
        <text>S-methyl-5'-thioadenosine + phosphate = 5-(methylsulfanyl)-alpha-D-ribose 1-phosphate + adenine</text>
        <dbReference type="Rhea" id="RHEA:11852"/>
        <dbReference type="ChEBI" id="CHEBI:16708"/>
        <dbReference type="ChEBI" id="CHEBI:17509"/>
        <dbReference type="ChEBI" id="CHEBI:43474"/>
        <dbReference type="ChEBI" id="CHEBI:58533"/>
        <dbReference type="EC" id="2.4.2.28"/>
    </reaction>
    <physiologicalReaction direction="left-to-right" evidence="9">
        <dbReference type="Rhea" id="RHEA:11853"/>
    </physiologicalReaction>
</comment>
<dbReference type="eggNOG" id="COG1496">
    <property type="taxonomic scope" value="Bacteria"/>
</dbReference>
<proteinExistence type="inferred from homology"/>
<dbReference type="STRING" id="311403.Arad_3179"/>
<dbReference type="InterPro" id="IPR038371">
    <property type="entry name" value="Cu_polyphenol_OxRdtase_sf"/>
</dbReference>
<evidence type="ECO:0000313" key="11">
    <source>
        <dbReference type="EMBL" id="ACM27192.1"/>
    </source>
</evidence>
<evidence type="ECO:0000256" key="1">
    <source>
        <dbReference type="ARBA" id="ARBA00000553"/>
    </source>
</evidence>
<dbReference type="GO" id="GO:0016787">
    <property type="term" value="F:hydrolase activity"/>
    <property type="evidence" value="ECO:0007669"/>
    <property type="project" value="UniProtKB-KW"/>
</dbReference>
<dbReference type="InterPro" id="IPR011324">
    <property type="entry name" value="Cytotoxic_necrot_fac-like_cat"/>
</dbReference>
<evidence type="ECO:0000256" key="10">
    <source>
        <dbReference type="RuleBase" id="RU361274"/>
    </source>
</evidence>
<keyword evidence="5" id="KW-0378">Hydrolase</keyword>
<evidence type="ECO:0000256" key="2">
    <source>
        <dbReference type="ARBA" id="ARBA00007353"/>
    </source>
</evidence>
<evidence type="ECO:0000256" key="5">
    <source>
        <dbReference type="ARBA" id="ARBA00022801"/>
    </source>
</evidence>
<dbReference type="NCBIfam" id="TIGR00726">
    <property type="entry name" value="peptidoglycan editing factor PgeF"/>
    <property type="match status" value="1"/>
</dbReference>
<evidence type="ECO:0000256" key="6">
    <source>
        <dbReference type="ARBA" id="ARBA00022833"/>
    </source>
</evidence>
<keyword evidence="3" id="KW-0808">Transferase</keyword>
<dbReference type="CDD" id="cd16833">
    <property type="entry name" value="YfiH"/>
    <property type="match status" value="1"/>
</dbReference>
<comment type="similarity">
    <text evidence="2 10">Belongs to the purine nucleoside phosphorylase YfiH/LACC1 family.</text>
</comment>
<dbReference type="Gene3D" id="3.60.140.10">
    <property type="entry name" value="CNF1/YfiH-like putative cysteine hydrolases"/>
    <property type="match status" value="1"/>
</dbReference>
<dbReference type="HOGENOM" id="CLU_065784_2_0_5"/>
<keyword evidence="4" id="KW-0479">Metal-binding</keyword>
<evidence type="ECO:0000313" key="12">
    <source>
        <dbReference type="Proteomes" id="UP000001600"/>
    </source>
</evidence>
<dbReference type="PANTHER" id="PTHR30616:SF2">
    <property type="entry name" value="PURINE NUCLEOSIDE PHOSPHORYLASE LACC1"/>
    <property type="match status" value="1"/>
</dbReference>
<comment type="catalytic activity">
    <reaction evidence="1">
        <text>inosine + phosphate = alpha-D-ribose 1-phosphate + hypoxanthine</text>
        <dbReference type="Rhea" id="RHEA:27646"/>
        <dbReference type="ChEBI" id="CHEBI:17368"/>
        <dbReference type="ChEBI" id="CHEBI:17596"/>
        <dbReference type="ChEBI" id="CHEBI:43474"/>
        <dbReference type="ChEBI" id="CHEBI:57720"/>
        <dbReference type="EC" id="2.4.2.1"/>
    </reaction>
    <physiologicalReaction direction="left-to-right" evidence="1">
        <dbReference type="Rhea" id="RHEA:27647"/>
    </physiologicalReaction>
</comment>